<dbReference type="OrthoDB" id="7068596at2"/>
<name>A0A1H2EKC0_9PSED</name>
<dbReference type="Pfam" id="PF13511">
    <property type="entry name" value="DUF4124"/>
    <property type="match status" value="1"/>
</dbReference>
<dbReference type="STRING" id="364197.SAMN05216296_0858"/>
<evidence type="ECO:0000313" key="3">
    <source>
        <dbReference type="Proteomes" id="UP000243232"/>
    </source>
</evidence>
<evidence type="ECO:0000313" key="2">
    <source>
        <dbReference type="EMBL" id="SDT95459.1"/>
    </source>
</evidence>
<accession>A0A1H2EKC0</accession>
<evidence type="ECO:0000259" key="1">
    <source>
        <dbReference type="Pfam" id="PF13511"/>
    </source>
</evidence>
<dbReference type="InterPro" id="IPR025392">
    <property type="entry name" value="DUF4124"/>
</dbReference>
<reference evidence="3" key="1">
    <citation type="submission" date="2016-10" db="EMBL/GenBank/DDBJ databases">
        <authorList>
            <person name="Varghese N."/>
            <person name="Submissions S."/>
        </authorList>
    </citation>
    <scope>NUCLEOTIDE SEQUENCE [LARGE SCALE GENOMIC DNA]</scope>
    <source>
        <strain evidence="3">DSM 17875</strain>
    </source>
</reference>
<keyword evidence="3" id="KW-1185">Reference proteome</keyword>
<dbReference type="Proteomes" id="UP000243232">
    <property type="component" value="Chromosome I"/>
</dbReference>
<protein>
    <recommendedName>
        <fullName evidence="1">DUF4124 domain-containing protein</fullName>
    </recommendedName>
</protein>
<sequence>MRRLIILMLLLAPLTGWGEIYRWTDASGRVHFGEQPGPGGEAIEVKPQVIERDAATRQSQERLQKVLDARKQEQTAAAQKQAGITAKRNEECAKLRQTLENLGHGGLYFSDDANGERTFYSDQQVEVARSKVASQFAAKCQ</sequence>
<dbReference type="EMBL" id="LT629785">
    <property type="protein sequence ID" value="SDT95459.1"/>
    <property type="molecule type" value="Genomic_DNA"/>
</dbReference>
<gene>
    <name evidence="2" type="ORF">SAMN05216296_0858</name>
</gene>
<dbReference type="AlphaFoldDB" id="A0A1H2EKC0"/>
<feature type="domain" description="DUF4124" evidence="1">
    <location>
        <begin position="7"/>
        <end position="48"/>
    </location>
</feature>
<organism evidence="2 3">
    <name type="scientific">Pseudomonas pohangensis</name>
    <dbReference type="NCBI Taxonomy" id="364197"/>
    <lineage>
        <taxon>Bacteria</taxon>
        <taxon>Pseudomonadati</taxon>
        <taxon>Pseudomonadota</taxon>
        <taxon>Gammaproteobacteria</taxon>
        <taxon>Pseudomonadales</taxon>
        <taxon>Pseudomonadaceae</taxon>
        <taxon>Pseudomonas</taxon>
    </lineage>
</organism>
<dbReference type="RefSeq" id="WP_090193249.1">
    <property type="nucleotide sequence ID" value="NZ_LT629785.1"/>
</dbReference>
<proteinExistence type="predicted"/>